<dbReference type="EMBL" id="REGN01000439">
    <property type="protein sequence ID" value="RNA41894.1"/>
    <property type="molecule type" value="Genomic_DNA"/>
</dbReference>
<comment type="caution">
    <text evidence="2">The sequence shown here is derived from an EMBL/GenBank/DDBJ whole genome shotgun (WGS) entry which is preliminary data.</text>
</comment>
<keyword evidence="1" id="KW-1133">Transmembrane helix</keyword>
<gene>
    <name evidence="2" type="ORF">BpHYR1_032012</name>
</gene>
<proteinExistence type="predicted"/>
<name>A0A3M7T1K0_BRAPC</name>
<dbReference type="OrthoDB" id="10519542at2759"/>
<keyword evidence="1" id="KW-0472">Membrane</keyword>
<organism evidence="2 3">
    <name type="scientific">Brachionus plicatilis</name>
    <name type="common">Marine rotifer</name>
    <name type="synonym">Brachionus muelleri</name>
    <dbReference type="NCBI Taxonomy" id="10195"/>
    <lineage>
        <taxon>Eukaryota</taxon>
        <taxon>Metazoa</taxon>
        <taxon>Spiralia</taxon>
        <taxon>Gnathifera</taxon>
        <taxon>Rotifera</taxon>
        <taxon>Eurotatoria</taxon>
        <taxon>Monogononta</taxon>
        <taxon>Pseudotrocha</taxon>
        <taxon>Ploima</taxon>
        <taxon>Brachionidae</taxon>
        <taxon>Brachionus</taxon>
    </lineage>
</organism>
<accession>A0A3M7T1K0</accession>
<feature type="transmembrane region" description="Helical" evidence="1">
    <location>
        <begin position="52"/>
        <end position="81"/>
    </location>
</feature>
<evidence type="ECO:0000256" key="1">
    <source>
        <dbReference type="SAM" id="Phobius"/>
    </source>
</evidence>
<keyword evidence="3" id="KW-1185">Reference proteome</keyword>
<evidence type="ECO:0000313" key="3">
    <source>
        <dbReference type="Proteomes" id="UP000276133"/>
    </source>
</evidence>
<dbReference type="AlphaFoldDB" id="A0A3M7T1K0"/>
<keyword evidence="1" id="KW-0812">Transmembrane</keyword>
<protein>
    <submittedName>
        <fullName evidence="2">Uncharacterized protein</fullName>
    </submittedName>
</protein>
<reference evidence="2 3" key="1">
    <citation type="journal article" date="2018" name="Sci. Rep.">
        <title>Genomic signatures of local adaptation to the degree of environmental predictability in rotifers.</title>
        <authorList>
            <person name="Franch-Gras L."/>
            <person name="Hahn C."/>
            <person name="Garcia-Roger E.M."/>
            <person name="Carmona M.J."/>
            <person name="Serra M."/>
            <person name="Gomez A."/>
        </authorList>
    </citation>
    <scope>NUCLEOTIDE SEQUENCE [LARGE SCALE GENOMIC DNA]</scope>
    <source>
        <strain evidence="2">HYR1</strain>
    </source>
</reference>
<dbReference type="Proteomes" id="UP000276133">
    <property type="component" value="Unassembled WGS sequence"/>
</dbReference>
<evidence type="ECO:0000313" key="2">
    <source>
        <dbReference type="EMBL" id="RNA41894.1"/>
    </source>
</evidence>
<sequence>MSDLNLTNSTNSTLTVFSLSTNLMLNKSTKYPVIFPDFKNSFLSFDNKAKEIILLSTAFATMLLSMCFLIFIAWFCCATIYKERPVSCKKISKSVNESRNNIQLNRSKKSDHIYVRDGSECTAKKDKTTKPSDDTISYHAYDILDMSSKSSPDPEKIKKEKFKQKLNSQLSKGNLNPGFVNDEAKRYISLNKPSRGCGKMSIGRVSKNSTLRNRPKLTRQQIEREFYEYTLDCRQKLNDLFSTTSSETKDSDEEKLKNDYNSLKSKFKRPCLSACTKKNKNFQQIWQI</sequence>